<evidence type="ECO:0000313" key="2">
    <source>
        <dbReference type="EMBL" id="MBS1259218.1"/>
    </source>
</evidence>
<evidence type="ECO:0000256" key="1">
    <source>
        <dbReference type="SAM" id="Phobius"/>
    </source>
</evidence>
<organism evidence="2 3">
    <name type="scientific">Candidatus Scalindua arabica</name>
    <dbReference type="NCBI Taxonomy" id="1127984"/>
    <lineage>
        <taxon>Bacteria</taxon>
        <taxon>Pseudomonadati</taxon>
        <taxon>Planctomycetota</taxon>
        <taxon>Candidatus Brocadiia</taxon>
        <taxon>Candidatus Brocadiales</taxon>
        <taxon>Candidatus Scalinduaceae</taxon>
        <taxon>Candidatus Scalindua</taxon>
    </lineage>
</organism>
<keyword evidence="1" id="KW-1133">Transmembrane helix</keyword>
<feature type="transmembrane region" description="Helical" evidence="1">
    <location>
        <begin position="448"/>
        <end position="467"/>
    </location>
</feature>
<dbReference type="Proteomes" id="UP000722750">
    <property type="component" value="Unassembled WGS sequence"/>
</dbReference>
<dbReference type="AlphaFoldDB" id="A0A941W4Q4"/>
<gene>
    <name evidence="2" type="ORF">MAG551_02285</name>
</gene>
<protein>
    <recommendedName>
        <fullName evidence="4">Protein BatD</fullName>
    </recommendedName>
</protein>
<accession>A0A941W4Q4</accession>
<name>A0A941W4Q4_9BACT</name>
<dbReference type="Pfam" id="PF13584">
    <property type="entry name" value="BatD"/>
    <property type="match status" value="2"/>
</dbReference>
<evidence type="ECO:0008006" key="4">
    <source>
        <dbReference type="Google" id="ProtNLM"/>
    </source>
</evidence>
<keyword evidence="1" id="KW-0812">Transmembrane</keyword>
<dbReference type="PANTHER" id="PTHR40940">
    <property type="entry name" value="PROTEIN BATD-RELATED"/>
    <property type="match status" value="1"/>
</dbReference>
<reference evidence="2" key="1">
    <citation type="journal article" date="2021" name="ISME J.">
        <title>Fine-scale metabolic discontinuity in a stratified prokaryote microbiome of a Red Sea deep halocline.</title>
        <authorList>
            <person name="Michoud G."/>
            <person name="Ngugi D.K."/>
            <person name="Barozzi A."/>
            <person name="Merlino G."/>
            <person name="Calleja M.L."/>
            <person name="Delgado-Huertas A."/>
            <person name="Moran X.A.G."/>
            <person name="Daffonchio D."/>
        </authorList>
    </citation>
    <scope>NUCLEOTIDE SEQUENCE</scope>
    <source>
        <strain evidence="2">SuakinDeep_MAG55_1</strain>
    </source>
</reference>
<comment type="caution">
    <text evidence="2">The sequence shown here is derived from an EMBL/GenBank/DDBJ whole genome shotgun (WGS) entry which is preliminary data.</text>
</comment>
<dbReference type="InterPro" id="IPR025738">
    <property type="entry name" value="BatD"/>
</dbReference>
<proteinExistence type="predicted"/>
<dbReference type="EMBL" id="JAANXD010000085">
    <property type="protein sequence ID" value="MBS1259218.1"/>
    <property type="molecule type" value="Genomic_DNA"/>
</dbReference>
<dbReference type="PANTHER" id="PTHR40940:SF2">
    <property type="entry name" value="BATD"/>
    <property type="match status" value="1"/>
</dbReference>
<sequence length="594" mass="66805">MLNLVSTAYAREIKVVISVDKTVVEAGNYFRVTIGVQGAFDTDIPKLTPPENFTLMYGPSVSTQTSIVNNVVAVFRGFTYSFSPTETGKFELGPATLEYKGNVYTSNSVEIEVVKRTPFEGDVDPDAERGKRIDINKRIFVELATDKKEAYIYEQIIESFKLFFQRGLPIDDLDYVAASTKSFLAEKLGEERRYEEVRDGILYNVIELRTALFPLVSGNIEIPPAKFNCNIIIRHQGFSNSIFDEFAGRGGQKYPVERSTDSIKLKIKPLPESDKPDNFAGTVGRFTMDVLAKPTKVKVGDPITLTINIRGEGNIQTIGEPVLAPGDEKDFKIYPAETDTTITDRGDGIKGEKLFSRVVEPQHEDIDMIPAISFSYFDPELERYMTITHNPIPIVVEHSEVEIPIRLSLEDAEKVKGQVKILTKDILPIMSDLYSFKNQGLAVYNRPLFLAFIFLAPILVVIACVYVQRYRELLQTDVGYARKRRALSRAKKQLSNARRLVQLDNPSEFYSTLAKTVMEHIADKLNLAPASITSDNISGILENRGVSHDVIKELKECLESCDYGRFSASQHSKDQMVSTLDTAEEFIMHLEKQL</sequence>
<keyword evidence="1" id="KW-0472">Membrane</keyword>
<evidence type="ECO:0000313" key="3">
    <source>
        <dbReference type="Proteomes" id="UP000722750"/>
    </source>
</evidence>